<evidence type="ECO:0000256" key="1">
    <source>
        <dbReference type="SAM" id="MobiDB-lite"/>
    </source>
</evidence>
<dbReference type="AlphaFoldDB" id="A0A409XJR2"/>
<gene>
    <name evidence="2" type="ORF">CVT25_015696</name>
</gene>
<proteinExistence type="predicted"/>
<dbReference type="Proteomes" id="UP000283269">
    <property type="component" value="Unassembled WGS sequence"/>
</dbReference>
<protein>
    <submittedName>
        <fullName evidence="2">Uncharacterized protein</fullName>
    </submittedName>
</protein>
<dbReference type="InParanoid" id="A0A409XJR2"/>
<evidence type="ECO:0000313" key="2">
    <source>
        <dbReference type="EMBL" id="PPQ90971.1"/>
    </source>
</evidence>
<keyword evidence="3" id="KW-1185">Reference proteome</keyword>
<sequence>MHSRISVNVPDSDAQPLPPLTGPGGVPLSQYFGPIPYRSVLLPPLPFPLIVLTLPQVTYESAS</sequence>
<comment type="caution">
    <text evidence="2">The sequence shown here is derived from an EMBL/GenBank/DDBJ whole genome shotgun (WGS) entry which is preliminary data.</text>
</comment>
<dbReference type="EMBL" id="NHYD01001500">
    <property type="protein sequence ID" value="PPQ90971.1"/>
    <property type="molecule type" value="Genomic_DNA"/>
</dbReference>
<name>A0A409XJR2_PSICY</name>
<organism evidence="2 3">
    <name type="scientific">Psilocybe cyanescens</name>
    <dbReference type="NCBI Taxonomy" id="93625"/>
    <lineage>
        <taxon>Eukaryota</taxon>
        <taxon>Fungi</taxon>
        <taxon>Dikarya</taxon>
        <taxon>Basidiomycota</taxon>
        <taxon>Agaricomycotina</taxon>
        <taxon>Agaricomycetes</taxon>
        <taxon>Agaricomycetidae</taxon>
        <taxon>Agaricales</taxon>
        <taxon>Agaricineae</taxon>
        <taxon>Strophariaceae</taxon>
        <taxon>Psilocybe</taxon>
    </lineage>
</organism>
<accession>A0A409XJR2</accession>
<reference evidence="2 3" key="1">
    <citation type="journal article" date="2018" name="Evol. Lett.">
        <title>Horizontal gene cluster transfer increased hallucinogenic mushroom diversity.</title>
        <authorList>
            <person name="Reynolds H.T."/>
            <person name="Vijayakumar V."/>
            <person name="Gluck-Thaler E."/>
            <person name="Korotkin H.B."/>
            <person name="Matheny P.B."/>
            <person name="Slot J.C."/>
        </authorList>
    </citation>
    <scope>NUCLEOTIDE SEQUENCE [LARGE SCALE GENOMIC DNA]</scope>
    <source>
        <strain evidence="2 3">2631</strain>
    </source>
</reference>
<feature type="region of interest" description="Disordered" evidence="1">
    <location>
        <begin position="1"/>
        <end position="20"/>
    </location>
</feature>
<evidence type="ECO:0000313" key="3">
    <source>
        <dbReference type="Proteomes" id="UP000283269"/>
    </source>
</evidence>